<feature type="domain" description="Acyl-CoA thioesterase-like N-terminal HotDog" evidence="5">
    <location>
        <begin position="50"/>
        <end position="126"/>
    </location>
</feature>
<evidence type="ECO:0000256" key="3">
    <source>
        <dbReference type="ARBA" id="ARBA00022801"/>
    </source>
</evidence>
<dbReference type="Pfam" id="PF13622">
    <property type="entry name" value="4HBT_3"/>
    <property type="match status" value="1"/>
</dbReference>
<dbReference type="InterPro" id="IPR049449">
    <property type="entry name" value="TesB_ACOT8-like_N"/>
</dbReference>
<protein>
    <recommendedName>
        <fullName evidence="9">Acyl-CoA thioesterase II domain-containing protein</fullName>
    </recommendedName>
</protein>
<dbReference type="AlphaFoldDB" id="A0AA39H136"/>
<dbReference type="InterPro" id="IPR029069">
    <property type="entry name" value="HotDog_dom_sf"/>
</dbReference>
<dbReference type="CDD" id="cd03444">
    <property type="entry name" value="Thioesterase_II_repeat1"/>
    <property type="match status" value="1"/>
</dbReference>
<keyword evidence="8" id="KW-1185">Reference proteome</keyword>
<keyword evidence="4" id="KW-0443">Lipid metabolism</keyword>
<sequence length="326" mass="37233">MISPSVPHFRRITGTPTTTDLRNMYLELEQIDPNLYRGKHLMRGRKSRDAVYGGQVIGQSLNAAALTVDEEYLPHSFHSYFIKTGSVDHPILYSIDRVRDGRSFATRSVKASQNGVPIFIAQVSFQKKEADTITHQCKFPNVPEPESLMDALTLMKQALEDPKKQDSLSRRIIEYKYNDIPETFYQIFETRPVDPKGYLYESVGSIDPPKAYWWVKALGPVGNQYSLHRSLAAYMSDSCMIETALMPHIAAGFVPSMVFSLDHCIYFHHADFRVDEWMLYEICSRKAVGGRTYSDARIWTRDRELVLSATQEGIARTREGGSRKVY</sequence>
<dbReference type="GO" id="GO:0009062">
    <property type="term" value="P:fatty acid catabolic process"/>
    <property type="evidence" value="ECO:0007669"/>
    <property type="project" value="TreeGrafter"/>
</dbReference>
<evidence type="ECO:0000259" key="5">
    <source>
        <dbReference type="Pfam" id="PF13622"/>
    </source>
</evidence>
<comment type="similarity">
    <text evidence="1">Belongs to the C/M/P thioester hydrolase family.</text>
</comment>
<dbReference type="PANTHER" id="PTHR11066">
    <property type="entry name" value="ACYL-COA THIOESTERASE"/>
    <property type="match status" value="1"/>
</dbReference>
<dbReference type="GO" id="GO:0006637">
    <property type="term" value="P:acyl-CoA metabolic process"/>
    <property type="evidence" value="ECO:0007669"/>
    <property type="project" value="InterPro"/>
</dbReference>
<evidence type="ECO:0008006" key="9">
    <source>
        <dbReference type="Google" id="ProtNLM"/>
    </source>
</evidence>
<dbReference type="Pfam" id="PF20789">
    <property type="entry name" value="4HBT_3C"/>
    <property type="match status" value="1"/>
</dbReference>
<dbReference type="CDD" id="cd03445">
    <property type="entry name" value="Thioesterase_II_repeat2"/>
    <property type="match status" value="1"/>
</dbReference>
<dbReference type="PANTHER" id="PTHR11066:SF49">
    <property type="entry name" value="ACYL-COA THIOESTERASE II"/>
    <property type="match status" value="1"/>
</dbReference>
<reference evidence="7" key="1">
    <citation type="submission" date="2023-06" db="EMBL/GenBank/DDBJ databases">
        <title>Genomic analysis of the entomopathogenic nematode Steinernema hermaphroditum.</title>
        <authorList>
            <person name="Schwarz E.M."/>
            <person name="Heppert J.K."/>
            <person name="Baniya A."/>
            <person name="Schwartz H.T."/>
            <person name="Tan C.-H."/>
            <person name="Antoshechkin I."/>
            <person name="Sternberg P.W."/>
            <person name="Goodrich-Blair H."/>
            <person name="Dillman A.R."/>
        </authorList>
    </citation>
    <scope>NUCLEOTIDE SEQUENCE</scope>
    <source>
        <strain evidence="7">PS9179</strain>
        <tissue evidence="7">Whole animal</tissue>
    </source>
</reference>
<dbReference type="NCBIfam" id="TIGR00189">
    <property type="entry name" value="tesB"/>
    <property type="match status" value="1"/>
</dbReference>
<dbReference type="FunFam" id="2.40.160.210:FF:000001">
    <property type="entry name" value="Acyl-CoA thioesterase II"/>
    <property type="match status" value="1"/>
</dbReference>
<evidence type="ECO:0000256" key="2">
    <source>
        <dbReference type="ARBA" id="ARBA00011881"/>
    </source>
</evidence>
<accession>A0AA39H136</accession>
<dbReference type="SUPFAM" id="SSF54637">
    <property type="entry name" value="Thioesterase/thiol ester dehydrase-isomerase"/>
    <property type="match status" value="2"/>
</dbReference>
<dbReference type="Gene3D" id="2.40.160.210">
    <property type="entry name" value="Acyl-CoA thioesterase, double hotdog domain"/>
    <property type="match status" value="1"/>
</dbReference>
<evidence type="ECO:0000259" key="6">
    <source>
        <dbReference type="Pfam" id="PF20789"/>
    </source>
</evidence>
<dbReference type="EMBL" id="JAUCMV010000005">
    <property type="protein sequence ID" value="KAK0397282.1"/>
    <property type="molecule type" value="Genomic_DNA"/>
</dbReference>
<comment type="caution">
    <text evidence="7">The sequence shown here is derived from an EMBL/GenBank/DDBJ whole genome shotgun (WGS) entry which is preliminary data.</text>
</comment>
<evidence type="ECO:0000313" key="7">
    <source>
        <dbReference type="EMBL" id="KAK0397282.1"/>
    </source>
</evidence>
<keyword evidence="3" id="KW-0378">Hydrolase</keyword>
<dbReference type="InterPro" id="IPR049450">
    <property type="entry name" value="ACOT8-like_C"/>
</dbReference>
<comment type="subunit">
    <text evidence="2">Homotetramer.</text>
</comment>
<dbReference type="GO" id="GO:0047617">
    <property type="term" value="F:fatty acyl-CoA hydrolase activity"/>
    <property type="evidence" value="ECO:0007669"/>
    <property type="project" value="InterPro"/>
</dbReference>
<evidence type="ECO:0000256" key="4">
    <source>
        <dbReference type="ARBA" id="ARBA00023098"/>
    </source>
</evidence>
<dbReference type="InterPro" id="IPR003703">
    <property type="entry name" value="Acyl_CoA_thio"/>
</dbReference>
<organism evidence="7 8">
    <name type="scientific">Steinernema hermaphroditum</name>
    <dbReference type="NCBI Taxonomy" id="289476"/>
    <lineage>
        <taxon>Eukaryota</taxon>
        <taxon>Metazoa</taxon>
        <taxon>Ecdysozoa</taxon>
        <taxon>Nematoda</taxon>
        <taxon>Chromadorea</taxon>
        <taxon>Rhabditida</taxon>
        <taxon>Tylenchina</taxon>
        <taxon>Panagrolaimomorpha</taxon>
        <taxon>Strongyloidoidea</taxon>
        <taxon>Steinernematidae</taxon>
        <taxon>Steinernema</taxon>
    </lineage>
</organism>
<dbReference type="GO" id="GO:0005782">
    <property type="term" value="C:peroxisomal matrix"/>
    <property type="evidence" value="ECO:0007669"/>
    <property type="project" value="UniProtKB-SubCell"/>
</dbReference>
<proteinExistence type="inferred from homology"/>
<evidence type="ECO:0000313" key="8">
    <source>
        <dbReference type="Proteomes" id="UP001175271"/>
    </source>
</evidence>
<name>A0AA39H136_9BILA</name>
<dbReference type="Proteomes" id="UP001175271">
    <property type="component" value="Unassembled WGS sequence"/>
</dbReference>
<gene>
    <name evidence="7" type="ORF">QR680_002064</name>
</gene>
<evidence type="ECO:0000256" key="1">
    <source>
        <dbReference type="ARBA" id="ARBA00006538"/>
    </source>
</evidence>
<feature type="domain" description="Acyl-CoA thioesterase-like C-terminal" evidence="6">
    <location>
        <begin position="184"/>
        <end position="314"/>
    </location>
</feature>
<dbReference type="InterPro" id="IPR042171">
    <property type="entry name" value="Acyl-CoA_hotdog"/>
</dbReference>